<dbReference type="AlphaFoldDB" id="A0A7Y7M786"/>
<protein>
    <submittedName>
        <fullName evidence="6">LLM class flavin-dependent oxidoreductase</fullName>
    </submittedName>
</protein>
<keyword evidence="3" id="KW-0560">Oxidoreductase</keyword>
<dbReference type="PANTHER" id="PTHR30011:SF16">
    <property type="entry name" value="C2H2 FINGER DOMAIN TRANSCRIPTION FACTOR (EUROFUNG)-RELATED"/>
    <property type="match status" value="1"/>
</dbReference>
<sequence>MTGSAPSALDRVRVPGRITLGIELPLDNDWSPAGEARRIADGRPRGVPDLRHHADRVCRIDGQGFAAVWMCDVPVFDSVGMGDAGSVYDIFTHLGFLAGLTRHVALGTAGVVLPIRHPMMIAKAAATVDALSAGRLILGVASGDRPVVYPLLGLDFDRRGEHFREAVAYLRAAWQPGGLPGGP</sequence>
<dbReference type="InterPro" id="IPR011251">
    <property type="entry name" value="Luciferase-like_dom"/>
</dbReference>
<organism evidence="6 7">
    <name type="scientific">Nguyenibacter vanlangensis</name>
    <dbReference type="NCBI Taxonomy" id="1216886"/>
    <lineage>
        <taxon>Bacteria</taxon>
        <taxon>Pseudomonadati</taxon>
        <taxon>Pseudomonadota</taxon>
        <taxon>Alphaproteobacteria</taxon>
        <taxon>Acetobacterales</taxon>
        <taxon>Acetobacteraceae</taxon>
        <taxon>Nguyenibacter</taxon>
    </lineage>
</organism>
<dbReference type="Gene3D" id="3.20.20.30">
    <property type="entry name" value="Luciferase-like domain"/>
    <property type="match status" value="1"/>
</dbReference>
<evidence type="ECO:0000259" key="5">
    <source>
        <dbReference type="Pfam" id="PF00296"/>
    </source>
</evidence>
<name>A0A7Y7M786_9PROT</name>
<dbReference type="RefSeq" id="WP_176639891.1">
    <property type="nucleotide sequence ID" value="NZ_JABXXP010000125.1"/>
</dbReference>
<dbReference type="InterPro" id="IPR051260">
    <property type="entry name" value="Diverse_substr_monoxygenases"/>
</dbReference>
<dbReference type="Proteomes" id="UP000534870">
    <property type="component" value="Unassembled WGS sequence"/>
</dbReference>
<keyword evidence="2" id="KW-0288">FMN</keyword>
<evidence type="ECO:0000313" key="7">
    <source>
        <dbReference type="Proteomes" id="UP000534870"/>
    </source>
</evidence>
<keyword evidence="1" id="KW-0285">Flavoprotein</keyword>
<keyword evidence="4" id="KW-0503">Monooxygenase</keyword>
<feature type="domain" description="Luciferase-like" evidence="5">
    <location>
        <begin position="45"/>
        <end position="175"/>
    </location>
</feature>
<reference evidence="6 7" key="1">
    <citation type="submission" date="2020-06" db="EMBL/GenBank/DDBJ databases">
        <title>Description of novel acetic acid bacteria.</title>
        <authorList>
            <person name="Sombolestani A."/>
        </authorList>
    </citation>
    <scope>NUCLEOTIDE SEQUENCE [LARGE SCALE GENOMIC DNA]</scope>
    <source>
        <strain evidence="6 7">LMG 31431</strain>
    </source>
</reference>
<dbReference type="GO" id="GO:0016705">
    <property type="term" value="F:oxidoreductase activity, acting on paired donors, with incorporation or reduction of molecular oxygen"/>
    <property type="evidence" value="ECO:0007669"/>
    <property type="project" value="InterPro"/>
</dbReference>
<evidence type="ECO:0000256" key="4">
    <source>
        <dbReference type="ARBA" id="ARBA00023033"/>
    </source>
</evidence>
<evidence type="ECO:0000313" key="6">
    <source>
        <dbReference type="EMBL" id="NVN11153.1"/>
    </source>
</evidence>
<dbReference type="PANTHER" id="PTHR30011">
    <property type="entry name" value="ALKANESULFONATE MONOOXYGENASE-RELATED"/>
    <property type="match status" value="1"/>
</dbReference>
<dbReference type="InterPro" id="IPR036661">
    <property type="entry name" value="Luciferase-like_sf"/>
</dbReference>
<evidence type="ECO:0000256" key="2">
    <source>
        <dbReference type="ARBA" id="ARBA00022643"/>
    </source>
</evidence>
<accession>A0A7Y7M786</accession>
<dbReference type="EMBL" id="JABXXP010000125">
    <property type="protein sequence ID" value="NVN11153.1"/>
    <property type="molecule type" value="Genomic_DNA"/>
</dbReference>
<dbReference type="SUPFAM" id="SSF51679">
    <property type="entry name" value="Bacterial luciferase-like"/>
    <property type="match status" value="1"/>
</dbReference>
<evidence type="ECO:0000256" key="1">
    <source>
        <dbReference type="ARBA" id="ARBA00022630"/>
    </source>
</evidence>
<dbReference type="GO" id="GO:0004497">
    <property type="term" value="F:monooxygenase activity"/>
    <property type="evidence" value="ECO:0007669"/>
    <property type="project" value="UniProtKB-KW"/>
</dbReference>
<comment type="caution">
    <text evidence="6">The sequence shown here is derived from an EMBL/GenBank/DDBJ whole genome shotgun (WGS) entry which is preliminary data.</text>
</comment>
<gene>
    <name evidence="6" type="ORF">HUK84_08365</name>
</gene>
<feature type="non-terminal residue" evidence="6">
    <location>
        <position position="183"/>
    </location>
</feature>
<proteinExistence type="predicted"/>
<dbReference type="Pfam" id="PF00296">
    <property type="entry name" value="Bac_luciferase"/>
    <property type="match status" value="1"/>
</dbReference>
<evidence type="ECO:0000256" key="3">
    <source>
        <dbReference type="ARBA" id="ARBA00023002"/>
    </source>
</evidence>